<evidence type="ECO:0000256" key="10">
    <source>
        <dbReference type="SAM" id="MobiDB-lite"/>
    </source>
</evidence>
<evidence type="ECO:0000256" key="1">
    <source>
        <dbReference type="ARBA" id="ARBA00004162"/>
    </source>
</evidence>
<keyword evidence="5 9" id="KW-0653">Protein transport</keyword>
<accession>A0A1B7LGC0</accession>
<evidence type="ECO:0000256" key="5">
    <source>
        <dbReference type="ARBA" id="ARBA00022927"/>
    </source>
</evidence>
<feature type="region of interest" description="Disordered" evidence="10">
    <location>
        <begin position="66"/>
        <end position="97"/>
    </location>
</feature>
<dbReference type="InterPro" id="IPR006312">
    <property type="entry name" value="TatA/E"/>
</dbReference>
<organism evidence="11 12">
    <name type="scientific">Desulfotomaculum copahuensis</name>
    <dbReference type="NCBI Taxonomy" id="1838280"/>
    <lineage>
        <taxon>Bacteria</taxon>
        <taxon>Bacillati</taxon>
        <taxon>Bacillota</taxon>
        <taxon>Clostridia</taxon>
        <taxon>Eubacteriales</taxon>
        <taxon>Desulfotomaculaceae</taxon>
        <taxon>Desulfotomaculum</taxon>
    </lineage>
</organism>
<reference evidence="11 12" key="1">
    <citation type="submission" date="2016-04" db="EMBL/GenBank/DDBJ databases">
        <authorList>
            <person name="Evans L.H."/>
            <person name="Alamgir A."/>
            <person name="Owens N."/>
            <person name="Weber N.D."/>
            <person name="Virtaneva K."/>
            <person name="Barbian K."/>
            <person name="Babar A."/>
            <person name="Rosenke K."/>
        </authorList>
    </citation>
    <scope>NUCLEOTIDE SEQUENCE [LARGE SCALE GENOMIC DNA]</scope>
    <source>
        <strain evidence="11 12">LMa1</strain>
    </source>
</reference>
<evidence type="ECO:0000256" key="8">
    <source>
        <dbReference type="ARBA" id="ARBA00023136"/>
    </source>
</evidence>
<protein>
    <recommendedName>
        <fullName evidence="9">Sec-independent protein translocase protein TatA</fullName>
    </recommendedName>
</protein>
<dbReference type="InterPro" id="IPR003369">
    <property type="entry name" value="TatA/B/E"/>
</dbReference>
<keyword evidence="6 9" id="KW-1133">Transmembrane helix</keyword>
<evidence type="ECO:0000256" key="2">
    <source>
        <dbReference type="ARBA" id="ARBA00022448"/>
    </source>
</evidence>
<dbReference type="EMBL" id="LYVF01000092">
    <property type="protein sequence ID" value="OAT84831.1"/>
    <property type="molecule type" value="Genomic_DNA"/>
</dbReference>
<keyword evidence="4 9" id="KW-0812">Transmembrane</keyword>
<dbReference type="Proteomes" id="UP000078532">
    <property type="component" value="Unassembled WGS sequence"/>
</dbReference>
<keyword evidence="3 9" id="KW-1003">Cell membrane</keyword>
<dbReference type="Pfam" id="PF02416">
    <property type="entry name" value="TatA_B_E"/>
    <property type="match status" value="1"/>
</dbReference>
<dbReference type="NCBIfam" id="TIGR01411">
    <property type="entry name" value="tatAE"/>
    <property type="match status" value="1"/>
</dbReference>
<sequence>MAQWYRWGSTRGCKGGEKMFDGIMQPAHLILILVVVLIVFGPGKLPEAGKAMGKMVREFRRATSGALDGAEKEGPEPAGAQLVEVTDKKSTIDRRPA</sequence>
<evidence type="ECO:0000256" key="4">
    <source>
        <dbReference type="ARBA" id="ARBA00022692"/>
    </source>
</evidence>
<evidence type="ECO:0000256" key="3">
    <source>
        <dbReference type="ARBA" id="ARBA00022475"/>
    </source>
</evidence>
<dbReference type="Gene3D" id="1.20.5.3310">
    <property type="match status" value="1"/>
</dbReference>
<comment type="subunit">
    <text evidence="9">Forms a complex with TatC.</text>
</comment>
<evidence type="ECO:0000313" key="11">
    <source>
        <dbReference type="EMBL" id="OAT84831.1"/>
    </source>
</evidence>
<comment type="function">
    <text evidence="9">Part of the twin-arginine translocation (Tat) system that transports large folded proteins containing a characteristic twin-arginine motif in their signal peptide across membranes. TatA could form the protein-conducting channel of the Tat system.</text>
</comment>
<evidence type="ECO:0000256" key="6">
    <source>
        <dbReference type="ARBA" id="ARBA00022989"/>
    </source>
</evidence>
<comment type="subcellular location">
    <subcellularLocation>
        <location evidence="1 9">Cell membrane</location>
        <topology evidence="1 9">Single-pass membrane protein</topology>
    </subcellularLocation>
</comment>
<comment type="caution">
    <text evidence="11">The sequence shown here is derived from an EMBL/GenBank/DDBJ whole genome shotgun (WGS) entry which is preliminary data.</text>
</comment>
<dbReference type="GO" id="GO:0008320">
    <property type="term" value="F:protein transmembrane transporter activity"/>
    <property type="evidence" value="ECO:0007669"/>
    <property type="project" value="UniProtKB-UniRule"/>
</dbReference>
<evidence type="ECO:0000313" key="12">
    <source>
        <dbReference type="Proteomes" id="UP000078532"/>
    </source>
</evidence>
<keyword evidence="12" id="KW-1185">Reference proteome</keyword>
<keyword evidence="8 9" id="KW-0472">Membrane</keyword>
<evidence type="ECO:0000256" key="7">
    <source>
        <dbReference type="ARBA" id="ARBA00023010"/>
    </source>
</evidence>
<feature type="compositionally biased region" description="Basic and acidic residues" evidence="10">
    <location>
        <begin position="85"/>
        <end position="97"/>
    </location>
</feature>
<dbReference type="NCBIfam" id="NF011430">
    <property type="entry name" value="PRK14861.1"/>
    <property type="match status" value="1"/>
</dbReference>
<evidence type="ECO:0000256" key="9">
    <source>
        <dbReference type="HAMAP-Rule" id="MF_00236"/>
    </source>
</evidence>
<proteinExistence type="inferred from homology"/>
<gene>
    <name evidence="9" type="primary">tatA</name>
    <name evidence="11" type="ORF">A6M21_07355</name>
</gene>
<comment type="similarity">
    <text evidence="9">Belongs to the TatA/E family.</text>
</comment>
<dbReference type="PANTHER" id="PTHR42982">
    <property type="entry name" value="SEC-INDEPENDENT PROTEIN TRANSLOCASE PROTEIN TATA"/>
    <property type="match status" value="1"/>
</dbReference>
<name>A0A1B7LGC0_9FIRM</name>
<feature type="transmembrane region" description="Helical" evidence="9">
    <location>
        <begin position="27"/>
        <end position="45"/>
    </location>
</feature>
<dbReference type="AlphaFoldDB" id="A0A1B7LGC0"/>
<dbReference type="GO" id="GO:0033281">
    <property type="term" value="C:TAT protein transport complex"/>
    <property type="evidence" value="ECO:0007669"/>
    <property type="project" value="UniProtKB-UniRule"/>
</dbReference>
<dbReference type="PANTHER" id="PTHR42982:SF1">
    <property type="entry name" value="SEC-INDEPENDENT PROTEIN TRANSLOCASE PROTEIN TATA"/>
    <property type="match status" value="1"/>
</dbReference>
<dbReference type="GO" id="GO:0043953">
    <property type="term" value="P:protein transport by the Tat complex"/>
    <property type="evidence" value="ECO:0007669"/>
    <property type="project" value="UniProtKB-UniRule"/>
</dbReference>
<dbReference type="HAMAP" id="MF_00236">
    <property type="entry name" value="TatA_E"/>
    <property type="match status" value="1"/>
</dbReference>
<keyword evidence="7 9" id="KW-0811">Translocation</keyword>
<keyword evidence="2 9" id="KW-0813">Transport</keyword>
<dbReference type="STRING" id="1838280.A6M21_07355"/>